<dbReference type="Pfam" id="PF00011">
    <property type="entry name" value="HSP20"/>
    <property type="match status" value="1"/>
</dbReference>
<reference evidence="6" key="1">
    <citation type="submission" date="2022-08" db="EMBL/GenBank/DDBJ databases">
        <authorList>
            <person name="Gutierrez-Valencia J."/>
        </authorList>
    </citation>
    <scope>NUCLEOTIDE SEQUENCE</scope>
</reference>
<evidence type="ECO:0000256" key="2">
    <source>
        <dbReference type="PROSITE-ProRule" id="PRU00285"/>
    </source>
</evidence>
<dbReference type="AlphaFoldDB" id="A0AAV0J8V6"/>
<dbReference type="PANTHER" id="PTHR11527">
    <property type="entry name" value="HEAT-SHOCK PROTEIN 20 FAMILY MEMBER"/>
    <property type="match status" value="1"/>
</dbReference>
<evidence type="ECO:0000313" key="7">
    <source>
        <dbReference type="Proteomes" id="UP001154282"/>
    </source>
</evidence>
<comment type="caution">
    <text evidence="6">The sequence shown here is derived from an EMBL/GenBank/DDBJ whole genome shotgun (WGS) entry which is preliminary data.</text>
</comment>
<feature type="region of interest" description="Disordered" evidence="4">
    <location>
        <begin position="101"/>
        <end position="124"/>
    </location>
</feature>
<evidence type="ECO:0000256" key="4">
    <source>
        <dbReference type="SAM" id="MobiDB-lite"/>
    </source>
</evidence>
<dbReference type="InterPro" id="IPR002068">
    <property type="entry name" value="A-crystallin/Hsp20_dom"/>
</dbReference>
<accession>A0AAV0J8V6</accession>
<proteinExistence type="inferred from homology"/>
<dbReference type="InterPro" id="IPR008978">
    <property type="entry name" value="HSP20-like_chaperone"/>
</dbReference>
<evidence type="ECO:0000256" key="3">
    <source>
        <dbReference type="RuleBase" id="RU003616"/>
    </source>
</evidence>
<dbReference type="Gene3D" id="2.60.40.790">
    <property type="match status" value="1"/>
</dbReference>
<evidence type="ECO:0000313" key="6">
    <source>
        <dbReference type="EMBL" id="CAI0406128.1"/>
    </source>
</evidence>
<sequence>MILDVPGLTRDEVRIEVENWVLRVSGERKREDAEMRTKKRSGEMMRLQWHRVERSHGKFWRQFRMPENADLSSLRAKLANGVLTITYAKLSPDMMEERKTVGIDGAGGGDSAAAVPRYRVKPEL</sequence>
<name>A0AAV0J8V6_9ROSI</name>
<evidence type="ECO:0000256" key="1">
    <source>
        <dbReference type="ARBA" id="ARBA00023016"/>
    </source>
</evidence>
<keyword evidence="1" id="KW-0346">Stress response</keyword>
<feature type="domain" description="SHSP" evidence="5">
    <location>
        <begin position="1"/>
        <end position="104"/>
    </location>
</feature>
<dbReference type="PROSITE" id="PS01031">
    <property type="entry name" value="SHSP"/>
    <property type="match status" value="1"/>
</dbReference>
<organism evidence="6 7">
    <name type="scientific">Linum tenue</name>
    <dbReference type="NCBI Taxonomy" id="586396"/>
    <lineage>
        <taxon>Eukaryota</taxon>
        <taxon>Viridiplantae</taxon>
        <taxon>Streptophyta</taxon>
        <taxon>Embryophyta</taxon>
        <taxon>Tracheophyta</taxon>
        <taxon>Spermatophyta</taxon>
        <taxon>Magnoliopsida</taxon>
        <taxon>eudicotyledons</taxon>
        <taxon>Gunneridae</taxon>
        <taxon>Pentapetalae</taxon>
        <taxon>rosids</taxon>
        <taxon>fabids</taxon>
        <taxon>Malpighiales</taxon>
        <taxon>Linaceae</taxon>
        <taxon>Linum</taxon>
    </lineage>
</organism>
<keyword evidence="7" id="KW-1185">Reference proteome</keyword>
<dbReference type="SUPFAM" id="SSF49764">
    <property type="entry name" value="HSP20-like chaperones"/>
    <property type="match status" value="1"/>
</dbReference>
<dbReference type="Proteomes" id="UP001154282">
    <property type="component" value="Unassembled WGS sequence"/>
</dbReference>
<dbReference type="InterPro" id="IPR031107">
    <property type="entry name" value="Small_HSP"/>
</dbReference>
<dbReference type="EMBL" id="CAMGYJ010000004">
    <property type="protein sequence ID" value="CAI0406128.1"/>
    <property type="molecule type" value="Genomic_DNA"/>
</dbReference>
<gene>
    <name evidence="6" type="ORF">LITE_LOCUS13103</name>
</gene>
<comment type="similarity">
    <text evidence="2 3">Belongs to the small heat shock protein (HSP20) family.</text>
</comment>
<evidence type="ECO:0000259" key="5">
    <source>
        <dbReference type="PROSITE" id="PS01031"/>
    </source>
</evidence>
<protein>
    <recommendedName>
        <fullName evidence="5">SHSP domain-containing protein</fullName>
    </recommendedName>
</protein>